<dbReference type="InterPro" id="IPR009057">
    <property type="entry name" value="Homeodomain-like_sf"/>
</dbReference>
<protein>
    <submittedName>
        <fullName evidence="7">TetR/AcrR family transcriptional regulator</fullName>
    </submittedName>
</protein>
<name>A0ABW2WW76_9ACTN</name>
<comment type="caution">
    <text evidence="7">The sequence shown here is derived from an EMBL/GenBank/DDBJ whole genome shotgun (WGS) entry which is preliminary data.</text>
</comment>
<evidence type="ECO:0000256" key="3">
    <source>
        <dbReference type="ARBA" id="ARBA00023163"/>
    </source>
</evidence>
<evidence type="ECO:0000256" key="1">
    <source>
        <dbReference type="ARBA" id="ARBA00023015"/>
    </source>
</evidence>
<dbReference type="Proteomes" id="UP001596915">
    <property type="component" value="Unassembled WGS sequence"/>
</dbReference>
<gene>
    <name evidence="7" type="ORF">ACFQ2K_25885</name>
</gene>
<dbReference type="InterPro" id="IPR050109">
    <property type="entry name" value="HTH-type_TetR-like_transc_reg"/>
</dbReference>
<dbReference type="Gene3D" id="1.10.357.10">
    <property type="entry name" value="Tetracycline Repressor, domain 2"/>
    <property type="match status" value="1"/>
</dbReference>
<feature type="region of interest" description="Disordered" evidence="5">
    <location>
        <begin position="148"/>
        <end position="235"/>
    </location>
</feature>
<dbReference type="SUPFAM" id="SSF46689">
    <property type="entry name" value="Homeodomain-like"/>
    <property type="match status" value="1"/>
</dbReference>
<reference evidence="8" key="1">
    <citation type="journal article" date="2019" name="Int. J. Syst. Evol. Microbiol.">
        <title>The Global Catalogue of Microorganisms (GCM) 10K type strain sequencing project: providing services to taxonomists for standard genome sequencing and annotation.</title>
        <authorList>
            <consortium name="The Broad Institute Genomics Platform"/>
            <consortium name="The Broad Institute Genome Sequencing Center for Infectious Disease"/>
            <person name="Wu L."/>
            <person name="Ma J."/>
        </authorList>
    </citation>
    <scope>NUCLEOTIDE SEQUENCE [LARGE SCALE GENOMIC DNA]</scope>
    <source>
        <strain evidence="8">JCM 12607</strain>
    </source>
</reference>
<dbReference type="Pfam" id="PF00440">
    <property type="entry name" value="TetR_N"/>
    <property type="match status" value="1"/>
</dbReference>
<keyword evidence="1" id="KW-0805">Transcription regulation</keyword>
<dbReference type="InterPro" id="IPR001647">
    <property type="entry name" value="HTH_TetR"/>
</dbReference>
<proteinExistence type="predicted"/>
<dbReference type="PANTHER" id="PTHR30055">
    <property type="entry name" value="HTH-TYPE TRANSCRIPTIONAL REGULATOR RUTR"/>
    <property type="match status" value="1"/>
</dbReference>
<keyword evidence="3" id="KW-0804">Transcription</keyword>
<keyword evidence="8" id="KW-1185">Reference proteome</keyword>
<dbReference type="PANTHER" id="PTHR30055:SF234">
    <property type="entry name" value="HTH-TYPE TRANSCRIPTIONAL REGULATOR BETI"/>
    <property type="match status" value="1"/>
</dbReference>
<feature type="domain" description="HTH tetR-type" evidence="6">
    <location>
        <begin position="11"/>
        <end position="71"/>
    </location>
</feature>
<evidence type="ECO:0000256" key="5">
    <source>
        <dbReference type="SAM" id="MobiDB-lite"/>
    </source>
</evidence>
<dbReference type="EMBL" id="JBHTGL010000008">
    <property type="protein sequence ID" value="MFD0625659.1"/>
    <property type="molecule type" value="Genomic_DNA"/>
</dbReference>
<evidence type="ECO:0000256" key="4">
    <source>
        <dbReference type="PROSITE-ProRule" id="PRU00335"/>
    </source>
</evidence>
<evidence type="ECO:0000313" key="7">
    <source>
        <dbReference type="EMBL" id="MFD0625659.1"/>
    </source>
</evidence>
<feature type="compositionally biased region" description="Low complexity" evidence="5">
    <location>
        <begin position="162"/>
        <end position="172"/>
    </location>
</feature>
<evidence type="ECO:0000256" key="2">
    <source>
        <dbReference type="ARBA" id="ARBA00023125"/>
    </source>
</evidence>
<evidence type="ECO:0000259" key="6">
    <source>
        <dbReference type="PROSITE" id="PS50977"/>
    </source>
</evidence>
<dbReference type="PROSITE" id="PS50977">
    <property type="entry name" value="HTH_TETR_2"/>
    <property type="match status" value="1"/>
</dbReference>
<organism evidence="7 8">
    <name type="scientific">Streptomyces sanglieri</name>
    <dbReference type="NCBI Taxonomy" id="193460"/>
    <lineage>
        <taxon>Bacteria</taxon>
        <taxon>Bacillati</taxon>
        <taxon>Actinomycetota</taxon>
        <taxon>Actinomycetes</taxon>
        <taxon>Kitasatosporales</taxon>
        <taxon>Streptomycetaceae</taxon>
        <taxon>Streptomyces</taxon>
    </lineage>
</organism>
<evidence type="ECO:0000313" key="8">
    <source>
        <dbReference type="Proteomes" id="UP001596915"/>
    </source>
</evidence>
<sequence length="235" mass="26043">MSESTSPSRRTDTREKIIEAAASLIPELGWGDVSSRRVAERAGVNTGVIHYHVGSIGELRRIAAVRKIRTFFLDRIGEALAQEDPAVAVETMLRALSANDPRDPELLLLYESLVAASRDDELRAEIAALLAELRQRLCDWFADRGSRIRSPSPSPSRRRSTDTSSSGRSTRPLSPAPSSRDWSAWSGNSSQPTAHEMRGRESRLAYGSRGRRTRGGPHQLPCRERTRAPSWRTTG</sequence>
<keyword evidence="2 4" id="KW-0238">DNA-binding</keyword>
<accession>A0ABW2WW76</accession>
<feature type="compositionally biased region" description="Polar residues" evidence="5">
    <location>
        <begin position="176"/>
        <end position="193"/>
    </location>
</feature>
<feature type="DNA-binding region" description="H-T-H motif" evidence="4">
    <location>
        <begin position="34"/>
        <end position="53"/>
    </location>
</feature>